<evidence type="ECO:0000313" key="2">
    <source>
        <dbReference type="Proteomes" id="UP001055125"/>
    </source>
</evidence>
<proteinExistence type="predicted"/>
<reference evidence="1" key="1">
    <citation type="journal article" date="2021" name="Front. Microbiol.">
        <title>Comprehensive Comparative Genomics and Phenotyping of Methylobacterium Species.</title>
        <authorList>
            <person name="Alessa O."/>
            <person name="Ogura Y."/>
            <person name="Fujitani Y."/>
            <person name="Takami H."/>
            <person name="Hayashi T."/>
            <person name="Sahin N."/>
            <person name="Tani A."/>
        </authorList>
    </citation>
    <scope>NUCLEOTIDE SEQUENCE</scope>
    <source>
        <strain evidence="1">DSM 19015</strain>
    </source>
</reference>
<gene>
    <name evidence="1" type="ORF">OCOJLMKI_5188</name>
</gene>
<sequence length="80" mass="8759">MAFDPYRPNAALIPVQLRFVNMPREPALNLGSAMTVLAEAARQEWRCGVAAVGTIPRWSVLRPCQVRRPSPIRASSNATG</sequence>
<accession>A0ABQ4S7V4</accession>
<dbReference type="Proteomes" id="UP001055125">
    <property type="component" value="Unassembled WGS sequence"/>
</dbReference>
<evidence type="ECO:0000313" key="1">
    <source>
        <dbReference type="EMBL" id="GJD97949.1"/>
    </source>
</evidence>
<comment type="caution">
    <text evidence="1">The sequence shown here is derived from an EMBL/GenBank/DDBJ whole genome shotgun (WGS) entry which is preliminary data.</text>
</comment>
<organism evidence="1 2">
    <name type="scientific">Methylobacterium iners</name>
    <dbReference type="NCBI Taxonomy" id="418707"/>
    <lineage>
        <taxon>Bacteria</taxon>
        <taxon>Pseudomonadati</taxon>
        <taxon>Pseudomonadota</taxon>
        <taxon>Alphaproteobacteria</taxon>
        <taxon>Hyphomicrobiales</taxon>
        <taxon>Methylobacteriaceae</taxon>
        <taxon>Methylobacterium</taxon>
    </lineage>
</organism>
<reference evidence="1" key="2">
    <citation type="submission" date="2021-08" db="EMBL/GenBank/DDBJ databases">
        <authorList>
            <person name="Tani A."/>
            <person name="Ola A."/>
            <person name="Ogura Y."/>
            <person name="Katsura K."/>
            <person name="Hayashi T."/>
        </authorList>
    </citation>
    <scope>NUCLEOTIDE SEQUENCE</scope>
    <source>
        <strain evidence="1">DSM 19015</strain>
    </source>
</reference>
<name>A0ABQ4S7V4_9HYPH</name>
<protein>
    <submittedName>
        <fullName evidence="1">Uncharacterized protein</fullName>
    </submittedName>
</protein>
<keyword evidence="2" id="KW-1185">Reference proteome</keyword>
<dbReference type="EMBL" id="BPQP01000130">
    <property type="protein sequence ID" value="GJD97949.1"/>
    <property type="molecule type" value="Genomic_DNA"/>
</dbReference>